<keyword evidence="7" id="KW-1185">Reference proteome</keyword>
<gene>
    <name evidence="6" type="ORF">GCM10023335_72710</name>
</gene>
<evidence type="ECO:0000259" key="5">
    <source>
        <dbReference type="Pfam" id="PF08281"/>
    </source>
</evidence>
<sequence length="173" mass="19008">MPLLDRLYAAARQMTCTGACAEGLVQQTYRRTLDAFGSRAEITDLRVWMFRTLDDSALGACGGRQCPPRPARPAHRARDCRPAGQRPHAPALLTLGIQALDRLPGHEVTAALEHLPLALRMVVYLADAEDFSPVQIAEILGLSLDTVTAHLRQGRLRLVRMLADAACRRGLFD</sequence>
<dbReference type="EMBL" id="BAABKB010000035">
    <property type="protein sequence ID" value="GAA5031387.1"/>
    <property type="molecule type" value="Genomic_DNA"/>
</dbReference>
<dbReference type="InterPro" id="IPR036388">
    <property type="entry name" value="WH-like_DNA-bd_sf"/>
</dbReference>
<evidence type="ECO:0000256" key="2">
    <source>
        <dbReference type="ARBA" id="ARBA00023015"/>
    </source>
</evidence>
<dbReference type="InterPro" id="IPR039425">
    <property type="entry name" value="RNA_pol_sigma-70-like"/>
</dbReference>
<accession>A0ABP9JGK2</accession>
<evidence type="ECO:0000313" key="7">
    <source>
        <dbReference type="Proteomes" id="UP001501759"/>
    </source>
</evidence>
<dbReference type="SUPFAM" id="SSF88946">
    <property type="entry name" value="Sigma2 domain of RNA polymerase sigma factors"/>
    <property type="match status" value="1"/>
</dbReference>
<keyword evidence="3" id="KW-0731">Sigma factor</keyword>
<feature type="domain" description="RNA polymerase sigma factor 70 region 4 type 2" evidence="5">
    <location>
        <begin position="107"/>
        <end position="158"/>
    </location>
</feature>
<dbReference type="Gene3D" id="1.10.10.10">
    <property type="entry name" value="Winged helix-like DNA-binding domain superfamily/Winged helix DNA-binding domain"/>
    <property type="match status" value="1"/>
</dbReference>
<evidence type="ECO:0000313" key="6">
    <source>
        <dbReference type="EMBL" id="GAA5031387.1"/>
    </source>
</evidence>
<protein>
    <recommendedName>
        <fullName evidence="5">RNA polymerase sigma factor 70 region 4 type 2 domain-containing protein</fullName>
    </recommendedName>
</protein>
<keyword evidence="2" id="KW-0805">Transcription regulation</keyword>
<organism evidence="6 7">
    <name type="scientific">Streptomyces siamensis</name>
    <dbReference type="NCBI Taxonomy" id="1274986"/>
    <lineage>
        <taxon>Bacteria</taxon>
        <taxon>Bacillati</taxon>
        <taxon>Actinomycetota</taxon>
        <taxon>Actinomycetes</taxon>
        <taxon>Kitasatosporales</taxon>
        <taxon>Streptomycetaceae</taxon>
        <taxon>Streptomyces</taxon>
    </lineage>
</organism>
<name>A0ABP9JGK2_9ACTN</name>
<proteinExistence type="inferred from homology"/>
<keyword evidence="4" id="KW-0804">Transcription</keyword>
<dbReference type="Proteomes" id="UP001501759">
    <property type="component" value="Unassembled WGS sequence"/>
</dbReference>
<evidence type="ECO:0000256" key="1">
    <source>
        <dbReference type="ARBA" id="ARBA00010641"/>
    </source>
</evidence>
<dbReference type="InterPro" id="IPR013325">
    <property type="entry name" value="RNA_pol_sigma_r2"/>
</dbReference>
<dbReference type="SUPFAM" id="SSF88659">
    <property type="entry name" value="Sigma3 and sigma4 domains of RNA polymerase sigma factors"/>
    <property type="match status" value="1"/>
</dbReference>
<comment type="caution">
    <text evidence="6">The sequence shown here is derived from an EMBL/GenBank/DDBJ whole genome shotgun (WGS) entry which is preliminary data.</text>
</comment>
<dbReference type="Pfam" id="PF08281">
    <property type="entry name" value="Sigma70_r4_2"/>
    <property type="match status" value="1"/>
</dbReference>
<dbReference type="PANTHER" id="PTHR43133:SF59">
    <property type="entry name" value="ECF RNA POLYMERASE SIGMA FACTOR SIGR"/>
    <property type="match status" value="1"/>
</dbReference>
<dbReference type="PANTHER" id="PTHR43133">
    <property type="entry name" value="RNA POLYMERASE ECF-TYPE SIGMA FACTO"/>
    <property type="match status" value="1"/>
</dbReference>
<dbReference type="InterPro" id="IPR013249">
    <property type="entry name" value="RNA_pol_sigma70_r4_t2"/>
</dbReference>
<evidence type="ECO:0000256" key="4">
    <source>
        <dbReference type="ARBA" id="ARBA00023163"/>
    </source>
</evidence>
<evidence type="ECO:0000256" key="3">
    <source>
        <dbReference type="ARBA" id="ARBA00023082"/>
    </source>
</evidence>
<comment type="similarity">
    <text evidence="1">Belongs to the sigma-70 factor family. ECF subfamily.</text>
</comment>
<dbReference type="RefSeq" id="WP_345657066.1">
    <property type="nucleotide sequence ID" value="NZ_BAABKB010000035.1"/>
</dbReference>
<reference evidence="7" key="1">
    <citation type="journal article" date="2019" name="Int. J. Syst. Evol. Microbiol.">
        <title>The Global Catalogue of Microorganisms (GCM) 10K type strain sequencing project: providing services to taxonomists for standard genome sequencing and annotation.</title>
        <authorList>
            <consortium name="The Broad Institute Genomics Platform"/>
            <consortium name="The Broad Institute Genome Sequencing Center for Infectious Disease"/>
            <person name="Wu L."/>
            <person name="Ma J."/>
        </authorList>
    </citation>
    <scope>NUCLEOTIDE SEQUENCE [LARGE SCALE GENOMIC DNA]</scope>
    <source>
        <strain evidence="7">JCM 18409</strain>
    </source>
</reference>
<dbReference type="InterPro" id="IPR013324">
    <property type="entry name" value="RNA_pol_sigma_r3/r4-like"/>
</dbReference>